<protein>
    <submittedName>
        <fullName evidence="2">Uncharacterized protein</fullName>
    </submittedName>
</protein>
<feature type="compositionally biased region" description="Low complexity" evidence="1">
    <location>
        <begin position="1"/>
        <end position="25"/>
    </location>
</feature>
<evidence type="ECO:0000313" key="2">
    <source>
        <dbReference type="EMBL" id="CAL1357602.1"/>
    </source>
</evidence>
<evidence type="ECO:0000256" key="1">
    <source>
        <dbReference type="SAM" id="MobiDB-lite"/>
    </source>
</evidence>
<proteinExistence type="predicted"/>
<organism evidence="2 3">
    <name type="scientific">Linum trigynum</name>
    <dbReference type="NCBI Taxonomy" id="586398"/>
    <lineage>
        <taxon>Eukaryota</taxon>
        <taxon>Viridiplantae</taxon>
        <taxon>Streptophyta</taxon>
        <taxon>Embryophyta</taxon>
        <taxon>Tracheophyta</taxon>
        <taxon>Spermatophyta</taxon>
        <taxon>Magnoliopsida</taxon>
        <taxon>eudicotyledons</taxon>
        <taxon>Gunneridae</taxon>
        <taxon>Pentapetalae</taxon>
        <taxon>rosids</taxon>
        <taxon>fabids</taxon>
        <taxon>Malpighiales</taxon>
        <taxon>Linaceae</taxon>
        <taxon>Linum</taxon>
    </lineage>
</organism>
<accession>A0AAV2CNW9</accession>
<reference evidence="2 3" key="1">
    <citation type="submission" date="2024-04" db="EMBL/GenBank/DDBJ databases">
        <authorList>
            <person name="Fracassetti M."/>
        </authorList>
    </citation>
    <scope>NUCLEOTIDE SEQUENCE [LARGE SCALE GENOMIC DNA]</scope>
</reference>
<dbReference type="GO" id="GO:0006355">
    <property type="term" value="P:regulation of DNA-templated transcription"/>
    <property type="evidence" value="ECO:0007669"/>
    <property type="project" value="InterPro"/>
</dbReference>
<keyword evidence="3" id="KW-1185">Reference proteome</keyword>
<gene>
    <name evidence="2" type="ORF">LTRI10_LOCUS5221</name>
</gene>
<dbReference type="PANTHER" id="PTHR31384:SF9">
    <property type="entry name" value="AUXIN RESPONSE FACTOR 19"/>
    <property type="match status" value="1"/>
</dbReference>
<dbReference type="PANTHER" id="PTHR31384">
    <property type="entry name" value="AUXIN RESPONSE FACTOR 4-RELATED"/>
    <property type="match status" value="1"/>
</dbReference>
<dbReference type="AlphaFoldDB" id="A0AAV2CNW9"/>
<dbReference type="EMBL" id="OZ034813">
    <property type="protein sequence ID" value="CAL1357602.1"/>
    <property type="molecule type" value="Genomic_DNA"/>
</dbReference>
<feature type="region of interest" description="Disordered" evidence="1">
    <location>
        <begin position="1"/>
        <end position="27"/>
    </location>
</feature>
<evidence type="ECO:0000313" key="3">
    <source>
        <dbReference type="Proteomes" id="UP001497516"/>
    </source>
</evidence>
<dbReference type="GO" id="GO:0009725">
    <property type="term" value="P:response to hormone"/>
    <property type="evidence" value="ECO:0007669"/>
    <property type="project" value="InterPro"/>
</dbReference>
<dbReference type="GO" id="GO:0003677">
    <property type="term" value="F:DNA binding"/>
    <property type="evidence" value="ECO:0007669"/>
    <property type="project" value="InterPro"/>
</dbReference>
<dbReference type="InterPro" id="IPR044835">
    <property type="entry name" value="ARF_plant"/>
</dbReference>
<dbReference type="Proteomes" id="UP001497516">
    <property type="component" value="Chromosome 1"/>
</dbReference>
<name>A0AAV2CNW9_9ROSI</name>
<sequence>MKTPANGAGAAVPSSSAATTTAETGSAEKKTINVELWQACAGPLVNLPAAGTHVVYFPQGHSEQVNFSKLLH</sequence>